<evidence type="ECO:0000256" key="1">
    <source>
        <dbReference type="SAM" id="MobiDB-lite"/>
    </source>
</evidence>
<dbReference type="STRING" id="754502.BJG93_22175"/>
<dbReference type="AlphaFoldDB" id="A0A1I9YP71"/>
<reference evidence="2" key="2">
    <citation type="submission" date="2021-06" db="EMBL/GenBank/DDBJ databases">
        <authorList>
            <person name="Rogers T.H."/>
            <person name="Ramsay J.P."/>
            <person name="Wang P."/>
            <person name="Terpolilli J."/>
        </authorList>
    </citation>
    <scope>NUCLEOTIDE SEQUENCE [LARGE SCALE GENOMIC DNA]</scope>
    <source>
        <strain evidence="2">WSM5005</strain>
    </source>
</reference>
<reference evidence="2" key="1">
    <citation type="submission" date="2016-09" db="EMBL/GenBank/DDBJ databases">
        <title>The Complete Genome of Burkholderia sprentiae wsm5005.</title>
        <authorList>
            <person name="De Meyer S."/>
            <person name="Wang P."/>
            <person name="Terpolilli J."/>
        </authorList>
    </citation>
    <scope>NUCLEOTIDE SEQUENCE [LARGE SCALE GENOMIC DNA]</scope>
    <source>
        <strain evidence="2">WSM5005</strain>
    </source>
</reference>
<name>A0A1I9YP71_9BURK</name>
<protein>
    <submittedName>
        <fullName evidence="2">Uncharacterized protein</fullName>
    </submittedName>
</protein>
<accession>A0A1I9YP71</accession>
<dbReference type="OrthoDB" id="9056955at2"/>
<feature type="region of interest" description="Disordered" evidence="1">
    <location>
        <begin position="421"/>
        <end position="448"/>
    </location>
</feature>
<proteinExistence type="predicted"/>
<sequence length="530" mass="57772">MITDFLQAFVSTIVWSLPLLIAAVVTLFFVWKRYTDDLWWADFWVCVPLVGKMRRWKQQTHGIENVATWKDAGLPPAEESLCSTYIDKLPKVDQRVFERASEYLKITHQNGRSPMSAFMFVALILLTIAEAAGTGMLIAPFVASEITGNQMVWIGYVIATVMAVGLLGLTHAAGAAVYKRSAIKKALGSVNATVEGYTGHKISSGDDQQVDKDASPKVRFGSRVLEGAHDRGSLVVPIVAITLLAVLLIGITWMRIKGLQIEMTNHVADHGQLATSGGSNPFAAVPGLDASTPMPTDVADSSRAAQQTVDHELSSEMFSQGIAGAIVLAIIYVITQALGFFQAFGSSFIGDGKNAYRQTFGHTSFQSYQAKHIKPALDRGNMRLTELRSHLGREVPKYRENVSKVSCNDYYRRKVEEEAALTPAARHTQQTDAAAVSPALGQPAQRSASRESVNVAQVAEALPLFSDVARIAERILDEPDQERRKVILDIAAEDSAERRSSILAAVQALKAHRKAAAEQARLEDDILGDI</sequence>
<organism evidence="2 3">
    <name type="scientific">Paraburkholderia sprentiae WSM5005</name>
    <dbReference type="NCBI Taxonomy" id="754502"/>
    <lineage>
        <taxon>Bacteria</taxon>
        <taxon>Pseudomonadati</taxon>
        <taxon>Pseudomonadota</taxon>
        <taxon>Betaproteobacteria</taxon>
        <taxon>Burkholderiales</taxon>
        <taxon>Burkholderiaceae</taxon>
        <taxon>Paraburkholderia</taxon>
    </lineage>
</organism>
<evidence type="ECO:0000313" key="3">
    <source>
        <dbReference type="Proteomes" id="UP000179860"/>
    </source>
</evidence>
<evidence type="ECO:0000313" key="2">
    <source>
        <dbReference type="EMBL" id="APA88104.1"/>
    </source>
</evidence>
<keyword evidence="3" id="KW-1185">Reference proteome</keyword>
<dbReference type="KEGG" id="pspw:BJG93_22175"/>
<gene>
    <name evidence="2" type="ORF">BJG93_22175</name>
</gene>
<dbReference type="Proteomes" id="UP000179860">
    <property type="component" value="Chromosome 2"/>
</dbReference>
<dbReference type="RefSeq" id="WP_027195568.1">
    <property type="nucleotide sequence ID" value="NZ_CP017562.2"/>
</dbReference>
<dbReference type="EMBL" id="CP017562">
    <property type="protein sequence ID" value="APA88104.1"/>
    <property type="molecule type" value="Genomic_DNA"/>
</dbReference>